<dbReference type="Proteomes" id="UP000289821">
    <property type="component" value="Unassembled WGS sequence"/>
</dbReference>
<dbReference type="EMBL" id="QOVI01000003">
    <property type="protein sequence ID" value="RXG15378.1"/>
    <property type="molecule type" value="Genomic_DNA"/>
</dbReference>
<dbReference type="Gene3D" id="1.50.10.10">
    <property type="match status" value="1"/>
</dbReference>
<dbReference type="SUPFAM" id="SSF48208">
    <property type="entry name" value="Six-hairpin glycosidases"/>
    <property type="match status" value="1"/>
</dbReference>
<dbReference type="Pfam" id="PF19291">
    <property type="entry name" value="TREH_N"/>
    <property type="match status" value="1"/>
</dbReference>
<keyword evidence="4" id="KW-1185">Reference proteome</keyword>
<evidence type="ECO:0000259" key="2">
    <source>
        <dbReference type="Pfam" id="PF19291"/>
    </source>
</evidence>
<dbReference type="PANTHER" id="PTHR31616:SF0">
    <property type="entry name" value="GLUCAN 1,4-ALPHA-GLUCOSIDASE"/>
    <property type="match status" value="1"/>
</dbReference>
<dbReference type="PANTHER" id="PTHR31616">
    <property type="entry name" value="TREHALASE"/>
    <property type="match status" value="1"/>
</dbReference>
<dbReference type="AlphaFoldDB" id="A0A4Q0NV27"/>
<dbReference type="GO" id="GO:0005975">
    <property type="term" value="P:carbohydrate metabolic process"/>
    <property type="evidence" value="ECO:0007669"/>
    <property type="project" value="InterPro"/>
</dbReference>
<organism evidence="3 4">
    <name type="scientific">Leeuwenhoekiella aestuarii</name>
    <dbReference type="NCBI Taxonomy" id="2249426"/>
    <lineage>
        <taxon>Bacteria</taxon>
        <taxon>Pseudomonadati</taxon>
        <taxon>Bacteroidota</taxon>
        <taxon>Flavobacteriia</taxon>
        <taxon>Flavobacteriales</taxon>
        <taxon>Flavobacteriaceae</taxon>
        <taxon>Leeuwenhoekiella</taxon>
    </lineage>
</organism>
<accession>A0A4Q0NV27</accession>
<proteinExistence type="predicted"/>
<evidence type="ECO:0000313" key="3">
    <source>
        <dbReference type="EMBL" id="RXG15378.1"/>
    </source>
</evidence>
<dbReference type="Pfam" id="PF00723">
    <property type="entry name" value="Glyco_hydro_15"/>
    <property type="match status" value="1"/>
</dbReference>
<sequence length="612" mass="71264">MIDFSEYPAIESYGLIGNCRTCALIQKEGAIEFMSFPEFDSHSVFGSILDRNKGGYFVTRPKGNFTKCFQEYVLDTSVLTTRFLSENYTVEFTDFMPIGIGKEVPNQLIRKIEVIRGSVNFDLDIKVQLNYGKISTETQLLDKHTLSFTNKNFDKGLKVSASVPLEKGESISNEFQLNEGEEAYFIIESDTEEESYRYDSHFREVIANKLDETLQFWKNWIKTCTYKGDFAQHMKRSAITLKLLTSFKYGATIAAPTYSLPETLGGDKNWDYRYVWIRDAAFTMYAFMRLGFINEASDFMKWVYERIDADINGDVELQIMYRIDGRRDLDEEELDLDGYKGSKPVRIGNAATGQLQLDVFGELMDTIYLFDKYGQQVMYSFWKNVEKLIDFVCENWESPDHGIWEVREVKRHYLYSRLMCWVALDRAIRLVRKRSLPTDVTKWIENRNLIFKDIYDNFWDEKLQSYVHFKGAKTVDSSLLMMPLMKFISPYDKRWLKTRKVIEDQLIIDEVLVYRNLHDSIPVKSEEREGAFTIGSFWYLECLSRGGEVEKASRYFQKLMSYGNHLDLFSEELSPSGAQLGNFPQGFSHLGLISTLFSIDRQKGSNSFILKD</sequence>
<feature type="domain" description="Trehalase-like N-terminal" evidence="2">
    <location>
        <begin position="8"/>
        <end position="136"/>
    </location>
</feature>
<dbReference type="GO" id="GO:0004553">
    <property type="term" value="F:hydrolase activity, hydrolyzing O-glycosyl compounds"/>
    <property type="evidence" value="ECO:0007669"/>
    <property type="project" value="TreeGrafter"/>
</dbReference>
<dbReference type="OrthoDB" id="3902805at2"/>
<dbReference type="RefSeq" id="WP_128760962.1">
    <property type="nucleotide sequence ID" value="NZ_QOVI01000003.1"/>
</dbReference>
<name>A0A4Q0NV27_9FLAO</name>
<evidence type="ECO:0000313" key="4">
    <source>
        <dbReference type="Proteomes" id="UP000289821"/>
    </source>
</evidence>
<reference evidence="3 4" key="1">
    <citation type="submission" date="2018-07" db="EMBL/GenBank/DDBJ databases">
        <title>Leeuwenhoekiella genomics.</title>
        <authorList>
            <person name="Tahon G."/>
            <person name="Willems A."/>
        </authorList>
    </citation>
    <scope>NUCLEOTIDE SEQUENCE [LARGE SCALE GENOMIC DNA]</scope>
    <source>
        <strain evidence="3 4">R-50232</strain>
    </source>
</reference>
<dbReference type="InterPro" id="IPR008928">
    <property type="entry name" value="6-hairpin_glycosidase_sf"/>
</dbReference>
<dbReference type="InterPro" id="IPR045582">
    <property type="entry name" value="Trehalase-like_N"/>
</dbReference>
<dbReference type="InterPro" id="IPR012341">
    <property type="entry name" value="6hp_glycosidase-like_sf"/>
</dbReference>
<protein>
    <submittedName>
        <fullName evidence="3">GH15 family glucan-1,4-alpha-glucosidase</fullName>
    </submittedName>
</protein>
<dbReference type="InterPro" id="IPR011613">
    <property type="entry name" value="GH15-like"/>
</dbReference>
<evidence type="ECO:0000259" key="1">
    <source>
        <dbReference type="Pfam" id="PF00723"/>
    </source>
</evidence>
<feature type="domain" description="GH15-like" evidence="1">
    <location>
        <begin position="230"/>
        <end position="595"/>
    </location>
</feature>
<comment type="caution">
    <text evidence="3">The sequence shown here is derived from an EMBL/GenBank/DDBJ whole genome shotgun (WGS) entry which is preliminary data.</text>
</comment>
<gene>
    <name evidence="3" type="ORF">DSM04_103266</name>
</gene>